<dbReference type="InterPro" id="IPR008700">
    <property type="entry name" value="TypeIII_avirulence_cleave"/>
</dbReference>
<proteinExistence type="predicted"/>
<organism evidence="3 4">
    <name type="scientific">Cajanus cajan</name>
    <name type="common">Pigeon pea</name>
    <name type="synonym">Cajanus indicus</name>
    <dbReference type="NCBI Taxonomy" id="3821"/>
    <lineage>
        <taxon>Eukaryota</taxon>
        <taxon>Viridiplantae</taxon>
        <taxon>Streptophyta</taxon>
        <taxon>Embryophyta</taxon>
        <taxon>Tracheophyta</taxon>
        <taxon>Spermatophyta</taxon>
        <taxon>Magnoliopsida</taxon>
        <taxon>eudicotyledons</taxon>
        <taxon>Gunneridae</taxon>
        <taxon>Pentapetalae</taxon>
        <taxon>rosids</taxon>
        <taxon>fabids</taxon>
        <taxon>Fabales</taxon>
        <taxon>Fabaceae</taxon>
        <taxon>Papilionoideae</taxon>
        <taxon>50 kb inversion clade</taxon>
        <taxon>NPAAA clade</taxon>
        <taxon>indigoferoid/millettioid clade</taxon>
        <taxon>Phaseoleae</taxon>
        <taxon>Cajanus</taxon>
    </lineage>
</organism>
<evidence type="ECO:0000313" key="3">
    <source>
        <dbReference type="EMBL" id="KYP62701.1"/>
    </source>
</evidence>
<dbReference type="EMBL" id="CM003610">
    <property type="protein sequence ID" value="KYP62701.1"/>
    <property type="molecule type" value="Genomic_DNA"/>
</dbReference>
<protein>
    <recommendedName>
        <fullName evidence="2">RIN4 pathogenic type III effector avirulence factor Avr cleavage site domain-containing protein</fullName>
    </recommendedName>
</protein>
<dbReference type="InterPro" id="IPR040387">
    <property type="entry name" value="RIN4/NOI4"/>
</dbReference>
<feature type="compositionally biased region" description="Basic residues" evidence="1">
    <location>
        <begin position="50"/>
        <end position="61"/>
    </location>
</feature>
<dbReference type="GO" id="GO:0005886">
    <property type="term" value="C:plasma membrane"/>
    <property type="evidence" value="ECO:0007669"/>
    <property type="project" value="TreeGrafter"/>
</dbReference>
<dbReference type="OMA" id="QYPSISH"/>
<dbReference type="Pfam" id="PF05627">
    <property type="entry name" value="AvrRpt-cleavage"/>
    <property type="match status" value="1"/>
</dbReference>
<reference evidence="3 4" key="1">
    <citation type="journal article" date="2012" name="Nat. Biotechnol.">
        <title>Draft genome sequence of pigeonpea (Cajanus cajan), an orphan legume crop of resource-poor farmers.</title>
        <authorList>
            <person name="Varshney R.K."/>
            <person name="Chen W."/>
            <person name="Li Y."/>
            <person name="Bharti A.K."/>
            <person name="Saxena R.K."/>
            <person name="Schlueter J.A."/>
            <person name="Donoghue M.T."/>
            <person name="Azam S."/>
            <person name="Fan G."/>
            <person name="Whaley A.M."/>
            <person name="Farmer A.D."/>
            <person name="Sheridan J."/>
            <person name="Iwata A."/>
            <person name="Tuteja R."/>
            <person name="Penmetsa R.V."/>
            <person name="Wu W."/>
            <person name="Upadhyaya H.D."/>
            <person name="Yang S.P."/>
            <person name="Shah T."/>
            <person name="Saxena K.B."/>
            <person name="Michael T."/>
            <person name="McCombie W.R."/>
            <person name="Yang B."/>
            <person name="Zhang G."/>
            <person name="Yang H."/>
            <person name="Wang J."/>
            <person name="Spillane C."/>
            <person name="Cook D.R."/>
            <person name="May G.D."/>
            <person name="Xu X."/>
            <person name="Jackson S.A."/>
        </authorList>
    </citation>
    <scope>NUCLEOTIDE SEQUENCE [LARGE SCALE GENOMIC DNA]</scope>
    <source>
        <strain evidence="4">cv. Asha</strain>
    </source>
</reference>
<name>A0A151T6P7_CAJCA</name>
<dbReference type="Proteomes" id="UP000075243">
    <property type="component" value="Chromosome 8"/>
</dbReference>
<dbReference type="STRING" id="3821.A0A151T6P7"/>
<dbReference type="Gramene" id="C.cajan_16754.t">
    <property type="protein sequence ID" value="C.cajan_16754.t"/>
    <property type="gene ID" value="C.cajan_16754"/>
</dbReference>
<evidence type="ECO:0000256" key="1">
    <source>
        <dbReference type="SAM" id="MobiDB-lite"/>
    </source>
</evidence>
<evidence type="ECO:0000313" key="4">
    <source>
        <dbReference type="Proteomes" id="UP000075243"/>
    </source>
</evidence>
<feature type="compositionally biased region" description="Low complexity" evidence="1">
    <location>
        <begin position="39"/>
        <end position="48"/>
    </location>
</feature>
<feature type="domain" description="RIN4 pathogenic type III effector avirulence factor Avr cleavage site" evidence="2">
    <location>
        <begin position="115"/>
        <end position="149"/>
    </location>
</feature>
<dbReference type="PANTHER" id="PTHR33159:SF97">
    <property type="entry name" value="RPM1-INTERACTING PROTEIN 4 (RIN4) FAMILY PROTEIN"/>
    <property type="match status" value="1"/>
</dbReference>
<feature type="region of interest" description="Disordered" evidence="1">
    <location>
        <begin position="31"/>
        <end position="113"/>
    </location>
</feature>
<evidence type="ECO:0000259" key="2">
    <source>
        <dbReference type="Pfam" id="PF05627"/>
    </source>
</evidence>
<dbReference type="PANTHER" id="PTHR33159">
    <property type="entry name" value="RPM1-INTERACTING PROTEIN 4 (RIN4) FAMILY PROTEIN"/>
    <property type="match status" value="1"/>
</dbReference>
<keyword evidence="4" id="KW-1185">Reference proteome</keyword>
<dbReference type="AlphaFoldDB" id="A0A151T6P7"/>
<feature type="compositionally biased region" description="Polar residues" evidence="1">
    <location>
        <begin position="86"/>
        <end position="99"/>
    </location>
</feature>
<sequence>MVNPNDPMKNPEAFNTWTRVGENVDADEVMGSHSHHSYSHSVSSLESGNHTHRHHVHHRSRGSQGSFTAEFASEQSHFDHKRSITKGGTSIKRFSSPSHNGHKSKSSSFNDQAHHHAAAIPKFGTWDVTNPQSGEGYTAIFTKIKEEKQTTSRQYPSISHTPPLNNCSNIKNQNAVPSSSLSKVFNIYF</sequence>
<gene>
    <name evidence="3" type="ORF">KK1_017249</name>
</gene>
<accession>A0A151T6P7</accession>